<dbReference type="AlphaFoldDB" id="Q86F56"/>
<reference evidence="2" key="1">
    <citation type="journal article" date="2003" name="Nat. Genet.">
        <title>Evolutionary and biomedical implications of a Schistosoma japonicum complementary DNA resource.</title>
        <authorList>
            <person name="Hu W."/>
            <person name="Yan Q."/>
            <person name="Shen D.K."/>
            <person name="Liu F."/>
            <person name="Zhu Z.D."/>
            <person name="Song H.D."/>
            <person name="Xu X.R."/>
            <person name="Wang Z.J."/>
            <person name="Rong Y.P."/>
            <person name="Zeng L.C."/>
            <person name="Wu J."/>
            <person name="Zhang X."/>
            <person name="Wang J.J."/>
            <person name="Xu X.N."/>
            <person name="Wang S.Y."/>
            <person name="Fu G."/>
            <person name="Zhang X.L."/>
            <person name="Wang Z.Q."/>
            <person name="Brindley P.J."/>
            <person name="McManus D.P."/>
            <person name="Xue C.L."/>
            <person name="Feng Z."/>
            <person name="Chen Z."/>
            <person name="Han Z.G."/>
        </authorList>
    </citation>
    <scope>NUCLEOTIDE SEQUENCE</scope>
</reference>
<protein>
    <submittedName>
        <fullName evidence="2">SJCHGC00851 protein</fullName>
    </submittedName>
</protein>
<sequence length="203" mass="24382">RAPRPSLLYFNVFLLLVHSFSQDKKDVLKKLNSTLLSMENSLLKVQQNIQNTDHEVKNSTKRINKVLAPHGRTIDEYVKCKTNEFKAEEGLSTNTKFLKEFIPGTFRVYRKYLTDEDIHWKNAAEERKAKYKTMALEHTSEKCDELADQFPEAFVEIQELKDQIYERQRYELQYDYMFYKFFVLLDIYRKVQAFDETREEHEQ</sequence>
<keyword evidence="1" id="KW-0732">Signal</keyword>
<feature type="chain" id="PRO_5004300674" evidence="1">
    <location>
        <begin position="20"/>
        <end position="203"/>
    </location>
</feature>
<reference evidence="2" key="2">
    <citation type="submission" date="2008-03" db="EMBL/GenBank/DDBJ databases">
        <authorList>
            <person name="Liu F."/>
            <person name="Lu J."/>
            <person name="Hu W."/>
            <person name="Wang S.-Y."/>
            <person name="Cui S.-J."/>
            <person name="Chi M."/>
            <person name="Yan Q."/>
            <person name="Wang X.-R."/>
            <person name="Song H.-D."/>
            <person name="Xu X.-N."/>
            <person name="Wang J.-J."/>
            <person name="Zhang X.-L."/>
            <person name="Wang Z.-Q."/>
            <person name="Xue C.-L."/>
            <person name="Brindley P.J."/>
            <person name="McManus D.P."/>
            <person name="Yang P.-Y."/>
            <person name="Feng Z."/>
            <person name="Chen Z."/>
            <person name="Han Z.-G."/>
        </authorList>
    </citation>
    <scope>NUCLEOTIDE SEQUENCE</scope>
</reference>
<dbReference type="EMBL" id="AY223008">
    <property type="protein sequence ID" value="AAP06031.2"/>
    <property type="molecule type" value="mRNA"/>
</dbReference>
<name>Q86F56_SCHJA</name>
<proteinExistence type="evidence at transcript level"/>
<evidence type="ECO:0000313" key="2">
    <source>
        <dbReference type="EMBL" id="AAP06031.2"/>
    </source>
</evidence>
<organism evidence="2">
    <name type="scientific">Schistosoma japonicum</name>
    <name type="common">Blood fluke</name>
    <dbReference type="NCBI Taxonomy" id="6182"/>
    <lineage>
        <taxon>Eukaryota</taxon>
        <taxon>Metazoa</taxon>
        <taxon>Spiralia</taxon>
        <taxon>Lophotrochozoa</taxon>
        <taxon>Platyhelminthes</taxon>
        <taxon>Trematoda</taxon>
        <taxon>Digenea</taxon>
        <taxon>Strigeidida</taxon>
        <taxon>Schistosomatoidea</taxon>
        <taxon>Schistosomatidae</taxon>
        <taxon>Schistosoma</taxon>
    </lineage>
</organism>
<evidence type="ECO:0000256" key="1">
    <source>
        <dbReference type="SAM" id="SignalP"/>
    </source>
</evidence>
<feature type="signal peptide" evidence="1">
    <location>
        <begin position="1"/>
        <end position="19"/>
    </location>
</feature>
<accession>Q86F56</accession>
<feature type="non-terminal residue" evidence="2">
    <location>
        <position position="1"/>
    </location>
</feature>